<comment type="caution">
    <text evidence="5">The sequence shown here is derived from an EMBL/GenBank/DDBJ whole genome shotgun (WGS) entry which is preliminary data.</text>
</comment>
<dbReference type="PROSITE" id="PS51161">
    <property type="entry name" value="ATP_CONE"/>
    <property type="match status" value="1"/>
</dbReference>
<evidence type="ECO:0000259" key="4">
    <source>
        <dbReference type="PROSITE" id="PS51161"/>
    </source>
</evidence>
<proteinExistence type="predicted"/>
<dbReference type="SUPFAM" id="SSF51998">
    <property type="entry name" value="PFL-like glycyl radical enzymes"/>
    <property type="match status" value="1"/>
</dbReference>
<organism evidence="5 6">
    <name type="scientific">Blautia obeum ATCC 29174</name>
    <dbReference type="NCBI Taxonomy" id="411459"/>
    <lineage>
        <taxon>Bacteria</taxon>
        <taxon>Bacillati</taxon>
        <taxon>Bacillota</taxon>
        <taxon>Clostridia</taxon>
        <taxon>Lachnospirales</taxon>
        <taxon>Lachnospiraceae</taxon>
        <taxon>Blautia</taxon>
    </lineage>
</organism>
<dbReference type="InterPro" id="IPR005144">
    <property type="entry name" value="ATP-cone_dom"/>
</dbReference>
<dbReference type="PANTHER" id="PTHR21075">
    <property type="entry name" value="ANAEROBIC RIBONUCLEOSIDE-TRIPHOSPHATE REDUCTASE"/>
    <property type="match status" value="1"/>
</dbReference>
<dbReference type="PANTHER" id="PTHR21075:SF0">
    <property type="entry name" value="ANAEROBIC RIBONUCLEOSIDE-TRIPHOSPHATE REDUCTASE"/>
    <property type="match status" value="1"/>
</dbReference>
<dbReference type="InterPro" id="IPR012833">
    <property type="entry name" value="NrdD"/>
</dbReference>
<dbReference type="GO" id="GO:0006260">
    <property type="term" value="P:DNA replication"/>
    <property type="evidence" value="ECO:0007669"/>
    <property type="project" value="InterPro"/>
</dbReference>
<dbReference type="Pfam" id="PF13597">
    <property type="entry name" value="NRDD"/>
    <property type="match status" value="1"/>
</dbReference>
<dbReference type="AlphaFoldDB" id="A5ZML7"/>
<gene>
    <name evidence="5" type="primary">nrdD</name>
    <name evidence="5" type="ORF">RUMOBE_00234</name>
</gene>
<dbReference type="eggNOG" id="COG1328">
    <property type="taxonomic scope" value="Bacteria"/>
</dbReference>
<dbReference type="GO" id="GO:0008998">
    <property type="term" value="F:ribonucleoside-triphosphate reductase (thioredoxin) activity"/>
    <property type="evidence" value="ECO:0007669"/>
    <property type="project" value="UniProtKB-EC"/>
</dbReference>
<name>A5ZML7_9FIRM</name>
<dbReference type="GO" id="GO:0009265">
    <property type="term" value="P:2'-deoxyribonucleotide biosynthetic process"/>
    <property type="evidence" value="ECO:0007669"/>
    <property type="project" value="TreeGrafter"/>
</dbReference>
<feature type="domain" description="ATP-cone" evidence="4">
    <location>
        <begin position="53"/>
        <end position="144"/>
    </location>
</feature>
<evidence type="ECO:0000313" key="5">
    <source>
        <dbReference type="EMBL" id="EDM89111.1"/>
    </source>
</evidence>
<protein>
    <submittedName>
        <fullName evidence="5">Anaerobic ribonucleoside-triphosphate reductase</fullName>
        <ecNumber evidence="5">1.17.4.2</ecNumber>
    </submittedName>
</protein>
<dbReference type="GO" id="GO:0031250">
    <property type="term" value="C:anaerobic ribonucleoside-triphosphate reductase complex"/>
    <property type="evidence" value="ECO:0007669"/>
    <property type="project" value="TreeGrafter"/>
</dbReference>
<reference evidence="5 6" key="1">
    <citation type="submission" date="2007-03" db="EMBL/GenBank/DDBJ databases">
        <authorList>
            <person name="Fulton L."/>
            <person name="Clifton S."/>
            <person name="Fulton B."/>
            <person name="Xu J."/>
            <person name="Minx P."/>
            <person name="Pepin K.H."/>
            <person name="Johnson M."/>
            <person name="Thiruvilangam P."/>
            <person name="Bhonagiri V."/>
            <person name="Nash W.E."/>
            <person name="Mardis E.R."/>
            <person name="Wilson R.K."/>
        </authorList>
    </citation>
    <scope>NUCLEOTIDE SEQUENCE [LARGE SCALE GENOMIC DNA]</scope>
    <source>
        <strain evidence="5 6">ATCC 29174</strain>
    </source>
</reference>
<dbReference type="GO" id="GO:0004748">
    <property type="term" value="F:ribonucleoside-diphosphate reductase activity, thioredoxin disulfide as acceptor"/>
    <property type="evidence" value="ECO:0007669"/>
    <property type="project" value="TreeGrafter"/>
</dbReference>
<dbReference type="Gene3D" id="3.20.70.20">
    <property type="match status" value="1"/>
</dbReference>
<dbReference type="EC" id="1.17.4.2" evidence="5"/>
<accession>A5ZML7</accession>
<evidence type="ECO:0000256" key="2">
    <source>
        <dbReference type="ARBA" id="ARBA00022840"/>
    </source>
</evidence>
<keyword evidence="5" id="KW-0560">Oxidoreductase</keyword>
<sequence length="762" mass="86976">MKFPLLFHMILCYTLICNTIYGENAIGEVSPLRTTQTVKNPTNSSKQERQGMIYVIKKDGTREEFDPQKIVKAVNKSAARILYKFSPEEKDFICRFAQEHADSLGKNEIEIQEMHNIVEGALERVNPAVAKSYRDYRNYKLDFIHMMDDVYTKSQAIRYIGDKSNANTDSALVATKRSLIFNELNKELYRKFFMNRNELQACKDGYIYIHDQSARLDTMNCCLFDVGSVLKGGFEMGNVWYNEPKTLDTAFDVMGDIILSTAAQQYGGFTVPEVDKILGPYAQKSYDKYISEFLKYADENWNGREEKAIEYALDKVRRDFDQGWQGIEYKLNTVGSSRGDYPFVTVTLGLGTGQFEKMCNISLLEVHKGGQGKKGHKKPVLFPKIVFLYDENLHGPGKPCEDIFEAGVDCSAKTMYPDWLSLTGKGYIASMYKQYGKVISPMGCRAFLSPWYERGGMYPADDKDTPVFVGRFNIGAVSLHLPMILAKARAESRDFYEVLDFYLQMIRNLHIRTYEYLGQMRASTNPLAYCEGGFYGGHLKPNEKIGKLLKPMTASFGITALNELQELYNGKSIREDGQFALEVLKYINDKVNQFKQEDGYLYAIYGTPAESLCGLQVEQFRKMYGIVEGVSDRPYVSNSFHCHVTEDVTPIEKQDLEGRFWELCNGGKIQYVRYPIGYNKEAIRTLIRRAMNLGYYEGVNLSLAYCDDCGHQELEMDVCPVCGSHNLTKIDRMNGYLSYSRVHGDTRLNEAKMAEIAERKSM</sequence>
<dbReference type="Proteomes" id="UP000006002">
    <property type="component" value="Unassembled WGS sequence"/>
</dbReference>
<evidence type="ECO:0000256" key="3">
    <source>
        <dbReference type="PROSITE-ProRule" id="PRU00492"/>
    </source>
</evidence>
<evidence type="ECO:0000313" key="6">
    <source>
        <dbReference type="Proteomes" id="UP000006002"/>
    </source>
</evidence>
<keyword evidence="2 3" id="KW-0067">ATP-binding</keyword>
<reference evidence="5 6" key="2">
    <citation type="submission" date="2007-04" db="EMBL/GenBank/DDBJ databases">
        <title>Draft genome sequence of Ruminococcus obeum (ATCC 29174).</title>
        <authorList>
            <person name="Sudarsanam P."/>
            <person name="Ley R."/>
            <person name="Guruge J."/>
            <person name="Turnbaugh P.J."/>
            <person name="Mahowald M."/>
            <person name="Liep D."/>
            <person name="Gordon J."/>
        </authorList>
    </citation>
    <scope>NUCLEOTIDE SEQUENCE [LARGE SCALE GENOMIC DNA]</scope>
    <source>
        <strain evidence="5 6">ATCC 29174</strain>
    </source>
</reference>
<dbReference type="GO" id="GO:0005524">
    <property type="term" value="F:ATP binding"/>
    <property type="evidence" value="ECO:0007669"/>
    <property type="project" value="UniProtKB-UniRule"/>
</dbReference>
<dbReference type="HOGENOM" id="CLU_002707_2_1_9"/>
<keyword evidence="1 3" id="KW-0547">Nucleotide-binding</keyword>
<dbReference type="EMBL" id="AAVO02000001">
    <property type="protein sequence ID" value="EDM89111.1"/>
    <property type="molecule type" value="Genomic_DNA"/>
</dbReference>
<dbReference type="Pfam" id="PF03477">
    <property type="entry name" value="ATP-cone"/>
    <property type="match status" value="1"/>
</dbReference>
<evidence type="ECO:0000256" key="1">
    <source>
        <dbReference type="ARBA" id="ARBA00022741"/>
    </source>
</evidence>
<dbReference type="NCBIfam" id="TIGR02487">
    <property type="entry name" value="NrdD"/>
    <property type="match status" value="1"/>
</dbReference>